<dbReference type="InterPro" id="IPR027417">
    <property type="entry name" value="P-loop_NTPase"/>
</dbReference>
<protein>
    <recommendedName>
        <fullName evidence="4">NACHT domain-containing protein</fullName>
    </recommendedName>
</protein>
<evidence type="ECO:0000256" key="1">
    <source>
        <dbReference type="ARBA" id="ARBA00022741"/>
    </source>
</evidence>
<dbReference type="EMBL" id="JBJQND010000001">
    <property type="protein sequence ID" value="KAL3891815.1"/>
    <property type="molecule type" value="Genomic_DNA"/>
</dbReference>
<dbReference type="PROSITE" id="PS50837">
    <property type="entry name" value="NACHT"/>
    <property type="match status" value="1"/>
</dbReference>
<dbReference type="InterPro" id="IPR007111">
    <property type="entry name" value="NACHT_NTPase"/>
</dbReference>
<dbReference type="PANTHER" id="PTHR35083">
    <property type="entry name" value="RGD1565685 PROTEIN"/>
    <property type="match status" value="1"/>
</dbReference>
<accession>A0ABD3Y018</accession>
<keyword evidence="1" id="KW-0547">Nucleotide-binding</keyword>
<evidence type="ECO:0000256" key="3">
    <source>
        <dbReference type="SAM" id="Coils"/>
    </source>
</evidence>
<dbReference type="Pfam" id="PF15112">
    <property type="entry name" value="DUF4559"/>
    <property type="match status" value="1"/>
</dbReference>
<feature type="domain" description="NACHT" evidence="4">
    <location>
        <begin position="457"/>
        <end position="600"/>
    </location>
</feature>
<dbReference type="SUPFAM" id="SSF52047">
    <property type="entry name" value="RNI-like"/>
    <property type="match status" value="3"/>
</dbReference>
<gene>
    <name evidence="5" type="ORF">ACJMK2_004061</name>
</gene>
<dbReference type="SUPFAM" id="SSF52540">
    <property type="entry name" value="P-loop containing nucleoside triphosphate hydrolases"/>
    <property type="match status" value="1"/>
</dbReference>
<proteinExistence type="predicted"/>
<organism evidence="5 6">
    <name type="scientific">Sinanodonta woodiana</name>
    <name type="common">Chinese pond mussel</name>
    <name type="synonym">Anodonta woodiana</name>
    <dbReference type="NCBI Taxonomy" id="1069815"/>
    <lineage>
        <taxon>Eukaryota</taxon>
        <taxon>Metazoa</taxon>
        <taxon>Spiralia</taxon>
        <taxon>Lophotrochozoa</taxon>
        <taxon>Mollusca</taxon>
        <taxon>Bivalvia</taxon>
        <taxon>Autobranchia</taxon>
        <taxon>Heteroconchia</taxon>
        <taxon>Palaeoheterodonta</taxon>
        <taxon>Unionida</taxon>
        <taxon>Unionoidea</taxon>
        <taxon>Unionidae</taxon>
        <taxon>Unioninae</taxon>
        <taxon>Sinanodonta</taxon>
    </lineage>
</organism>
<dbReference type="Pfam" id="PF05729">
    <property type="entry name" value="NACHT"/>
    <property type="match status" value="1"/>
</dbReference>
<dbReference type="PANTHER" id="PTHR35083:SF1">
    <property type="entry name" value="RGD1565685 PROTEIN"/>
    <property type="match status" value="1"/>
</dbReference>
<dbReference type="InterPro" id="IPR032675">
    <property type="entry name" value="LRR_dom_sf"/>
</dbReference>
<keyword evidence="6" id="KW-1185">Reference proteome</keyword>
<dbReference type="Proteomes" id="UP001634394">
    <property type="component" value="Unassembled WGS sequence"/>
</dbReference>
<dbReference type="GO" id="GO:0005524">
    <property type="term" value="F:ATP binding"/>
    <property type="evidence" value="ECO:0007669"/>
    <property type="project" value="UniProtKB-KW"/>
</dbReference>
<evidence type="ECO:0000259" key="4">
    <source>
        <dbReference type="PROSITE" id="PS50837"/>
    </source>
</evidence>
<keyword evidence="3" id="KW-0175">Coiled coil</keyword>
<keyword evidence="2" id="KW-0067">ATP-binding</keyword>
<sequence length="1795" mass="204468">MPPTGVNAKVKDPEYCNWLKVGLALYYLKDGLGSFIQDEVDAMHQSLLQKLYNASTVPAQLCSSCNAKDVKQNRKTYAWEFKNRCPISLCDTWLTELLALCTNPTSSKLYCENCAVTAWPKSPWECAKFYMPRGQAVHNIGPAQSDSQALLTLMASCKHFHSKLSPGGIQLTHTVSVIRNTVMHSGDMRLSDNDRTRYITDIIKLLEDPSHLKSLDDCKKAVAEINKINTDSLEVFFNTDMELEMMALRACAEGCRQELGVQRVETEKTVESLKEEIKNLQKKIKDKVGDIDTKCQKMGARVNKLTSGLKNVKGQVRTQSAMVKKTDKLLKRKALPGLCQQKKKVKKLEKEVKFIQERDSLASAATASQVSLMNVESDVRDIQLLLLSAYKGVQIISVNAVLDNAVYWKDIEDFYTDIVIEQEAEEESTQRKKNEQQLKKTVTSFKQIFKKCDSNMTRIVLQAPAGQGKSTFCRKLVHTWCSVQKKRLNIPIDDGISDWSETTGLKHEDEMLRFDVLLYICLRDISDEETLMDVVYSQFPLDETESHVSHIETLIGQAENNKVLLIMDGLDEMDNSVSFIGQILQRKLYPSLTVLATTRSWKIGELKLIRSAHIDLFLDLQGFSFDNSMLFAKKMFDNYYKDESAMAQFEEDILKNDVIRSLIHVPLLLLFIVQVWYDRKSFPQTIQELYLQMFDVIVNRYIEVNERIGKDQGKQDQKIQFLPKGYPKESTTFNANPKLSKLSILKHFGADFLAALCEVANHFLIKACGESALVFDEEVLLELLGKEGTSVLQTALELGILAKSESRGTFKKKICLTFLHKTVQEFLAAISICCRENTCNIFLGSLHTVSDVLQNEQIIKFAAGISTSQCQKIFETIYEVCDKHILEEYKMHDLSRLYIDCIKEARNETLTLKFYCLYVKCENIWKELLSALKNTLTTRIHLSYLYLQSCILNYAELDFFEFQCLTIIHLKSTTVKGKLLLSKCTHLKCLDLKNCTFDDDVLDLSESPSLEALSLNFVETNGKLLLSKCTHLKYLILKYCTFDDDILDLSVYVCLEVLILKRVTTKGKLLLSKCTHLKCFKIYICTLDAVVLDFSDSICLKNLSLDNVTMRGKLLLPKCNHLRYLMINTCTLYAVVLDLSESICLENLSLDNVTMKSKLLLSKCTHLKYLNLKNCTVDDYALDLSGSICLEYISLENVTMNGKLSLSKCTHLEYLNLASCILELNVFDLLECTCLDSFLCDRVTLTGRGVLKCSLLKELMLVNCNLGEFTLYISGCSTEQFLQLRKTSMENSDLEYVLENLNNYIKITLDNVTMSKECKEVFYNSLSHCEGLVRISIKNVDLCDVVLKLENMQYVILDSVTMSNECKEVFCKSLSQLTILRKLSIRNLDLGDALLSFDNEIYLLKLNLYNVTMSKECTEVLCKSLSKCKKLEKLSIKNVDLYDARLSLEGLVRISIKNVDLCDVVLKLDNLQYVILDSVTMSKECKEVFCKSLSQVTKFKKLSIKNVDLCDALLIVKNAYYFCELTLERVTMSNECKEVFYKSISRCTKLQRLSIINMDLCDAQLILDSMYDVCEVNLDNVTMSKDHKEFFCKSLSQCKELKRLSIKNVDLCNALVSLDSVNYLNELNLDNLKMSKECKEVFCKSLSHFEGLETLSIKNMDLCDGLNELFNMKRLKYITVEGVQMGTFGKVLMCKCLCQCTQLKELTLKNLDLGDELLNMNNLGMLRSLTVDNVTMCKDGYLMICSSISMCKQLSLKNLDLGDAILSLDNLEEFELEIIKPVFSKVDLYWCMFIG</sequence>
<dbReference type="InterPro" id="IPR027897">
    <property type="entry name" value="DUF4559"/>
</dbReference>
<dbReference type="Gene3D" id="3.80.10.10">
    <property type="entry name" value="Ribonuclease Inhibitor"/>
    <property type="match status" value="4"/>
</dbReference>
<comment type="caution">
    <text evidence="5">The sequence shown here is derived from an EMBL/GenBank/DDBJ whole genome shotgun (WGS) entry which is preliminary data.</text>
</comment>
<evidence type="ECO:0000256" key="2">
    <source>
        <dbReference type="ARBA" id="ARBA00022840"/>
    </source>
</evidence>
<feature type="coiled-coil region" evidence="3">
    <location>
        <begin position="256"/>
        <end position="290"/>
    </location>
</feature>
<dbReference type="Gene3D" id="3.40.50.300">
    <property type="entry name" value="P-loop containing nucleotide triphosphate hydrolases"/>
    <property type="match status" value="1"/>
</dbReference>
<name>A0ABD3Y018_SINWO</name>
<evidence type="ECO:0000313" key="6">
    <source>
        <dbReference type="Proteomes" id="UP001634394"/>
    </source>
</evidence>
<reference evidence="5 6" key="1">
    <citation type="submission" date="2024-11" db="EMBL/GenBank/DDBJ databases">
        <title>Chromosome-level genome assembly of the freshwater bivalve Anodonta woodiana.</title>
        <authorList>
            <person name="Chen X."/>
        </authorList>
    </citation>
    <scope>NUCLEOTIDE SEQUENCE [LARGE SCALE GENOMIC DNA]</scope>
    <source>
        <strain evidence="5">MN2024</strain>
        <tissue evidence="5">Gills</tissue>
    </source>
</reference>
<evidence type="ECO:0000313" key="5">
    <source>
        <dbReference type="EMBL" id="KAL3891815.1"/>
    </source>
</evidence>